<dbReference type="EnsemblPlants" id="EMT17703">
    <property type="protein sequence ID" value="EMT17703"/>
    <property type="gene ID" value="F775_43141"/>
</dbReference>
<organism evidence="1">
    <name type="scientific">Aegilops tauschii</name>
    <name type="common">Tausch's goatgrass</name>
    <name type="synonym">Aegilops squarrosa</name>
    <dbReference type="NCBI Taxonomy" id="37682"/>
    <lineage>
        <taxon>Eukaryota</taxon>
        <taxon>Viridiplantae</taxon>
        <taxon>Streptophyta</taxon>
        <taxon>Embryophyta</taxon>
        <taxon>Tracheophyta</taxon>
        <taxon>Spermatophyta</taxon>
        <taxon>Magnoliopsida</taxon>
        <taxon>Liliopsida</taxon>
        <taxon>Poales</taxon>
        <taxon>Poaceae</taxon>
        <taxon>BOP clade</taxon>
        <taxon>Pooideae</taxon>
        <taxon>Triticodae</taxon>
        <taxon>Triticeae</taxon>
        <taxon>Triticinae</taxon>
        <taxon>Aegilops</taxon>
    </lineage>
</organism>
<dbReference type="AlphaFoldDB" id="N1R0Z7"/>
<name>N1R0Z7_AEGTA</name>
<evidence type="ECO:0000313" key="1">
    <source>
        <dbReference type="EnsemblPlants" id="EMT17703"/>
    </source>
</evidence>
<dbReference type="PANTHER" id="PTHR33321:SF24">
    <property type="entry name" value="LEGUME LECTIN DOMAIN-CONTAINING PROTEIN"/>
    <property type="match status" value="1"/>
</dbReference>
<protein>
    <submittedName>
        <fullName evidence="1">Uncharacterized protein</fullName>
    </submittedName>
</protein>
<dbReference type="InterPro" id="IPR007541">
    <property type="entry name" value="Uncharacterised_BSP"/>
</dbReference>
<dbReference type="Pfam" id="PF04450">
    <property type="entry name" value="BSP"/>
    <property type="match status" value="1"/>
</dbReference>
<accession>N1R0Z7</accession>
<proteinExistence type="predicted"/>
<dbReference type="PANTHER" id="PTHR33321">
    <property type="match status" value="1"/>
</dbReference>
<sequence>MADAATFDVTNKASSTAGDQRFDKEYSPTYVMQVMHAEVNTVTLAVRDTDDIASTSGSTVELNVHFVGGITGDDLMDQDYNMHSRVFEGIADYVRLKAGNVPGHWVNEGGGDRWDQGPV</sequence>
<dbReference type="ExpressionAtlas" id="N1R0Z7">
    <property type="expression patterns" value="baseline"/>
</dbReference>
<reference evidence="1" key="1">
    <citation type="submission" date="2015-06" db="UniProtKB">
        <authorList>
            <consortium name="EnsemblPlants"/>
        </authorList>
    </citation>
    <scope>IDENTIFICATION</scope>
</reference>